<proteinExistence type="predicted"/>
<gene>
    <name evidence="4" type="primary">LOC113492550</name>
</gene>
<dbReference type="RefSeq" id="XP_026725845.1">
    <property type="nucleotide sequence ID" value="XM_026870044.1"/>
</dbReference>
<name>A0A7E5VC79_TRINI</name>
<dbReference type="OrthoDB" id="6671957at2759"/>
<organism evidence="3 4">
    <name type="scientific">Trichoplusia ni</name>
    <name type="common">Cabbage looper</name>
    <dbReference type="NCBI Taxonomy" id="7111"/>
    <lineage>
        <taxon>Eukaryota</taxon>
        <taxon>Metazoa</taxon>
        <taxon>Ecdysozoa</taxon>
        <taxon>Arthropoda</taxon>
        <taxon>Hexapoda</taxon>
        <taxon>Insecta</taxon>
        <taxon>Pterygota</taxon>
        <taxon>Neoptera</taxon>
        <taxon>Endopterygota</taxon>
        <taxon>Lepidoptera</taxon>
        <taxon>Glossata</taxon>
        <taxon>Ditrysia</taxon>
        <taxon>Noctuoidea</taxon>
        <taxon>Noctuidae</taxon>
        <taxon>Plusiinae</taxon>
        <taxon>Trichoplusia</taxon>
    </lineage>
</organism>
<dbReference type="InParanoid" id="A0A7E5VC79"/>
<dbReference type="KEGG" id="tnl:113492550"/>
<dbReference type="Proteomes" id="UP000322000">
    <property type="component" value="Chromosome 4"/>
</dbReference>
<dbReference type="GeneID" id="113492550"/>
<accession>A0A7E5VC79</accession>
<feature type="chain" id="PRO_5028980468" evidence="2">
    <location>
        <begin position="22"/>
        <end position="313"/>
    </location>
</feature>
<evidence type="ECO:0000256" key="1">
    <source>
        <dbReference type="SAM" id="MobiDB-lite"/>
    </source>
</evidence>
<feature type="compositionally biased region" description="Basic and acidic residues" evidence="1">
    <location>
        <begin position="149"/>
        <end position="159"/>
    </location>
</feature>
<feature type="signal peptide" evidence="2">
    <location>
        <begin position="1"/>
        <end position="21"/>
    </location>
</feature>
<evidence type="ECO:0000256" key="2">
    <source>
        <dbReference type="SAM" id="SignalP"/>
    </source>
</evidence>
<evidence type="ECO:0000313" key="3">
    <source>
        <dbReference type="Proteomes" id="UP000322000"/>
    </source>
</evidence>
<reference evidence="4" key="1">
    <citation type="submission" date="2025-08" db="UniProtKB">
        <authorList>
            <consortium name="RefSeq"/>
        </authorList>
    </citation>
    <scope>IDENTIFICATION</scope>
</reference>
<keyword evidence="3" id="KW-1185">Reference proteome</keyword>
<dbReference type="AlphaFoldDB" id="A0A7E5VC79"/>
<sequence length="313" mass="36024">MTMPQYIVTALLLALVALSSSNVLPVSISDLNREPLGLDGHSDNTYSNRYQSKNVLDEIYNMYVERENRPGLINKLQLKYTDTDNKQNDDIFSIINKDDNYNGEGFRKEQWHNYPRQLDRLHEFYGRNAEKRNFDPDPDDDQYTAEVAPDDRDTADKTNEYSSLNSIPDSKVYDTVLTPTNPFLILKIRLACLNKDIDNGKFATLITGLESNYQKEDERNENPEVNVMKVKREDIPSSQNNELTDNTTQKVVNKRIFSLWSRLQSLNHKGHELQHRRHLHAFYSLPDSDGGGTLTAETRATLMRPPGSPLRWG</sequence>
<protein>
    <submittedName>
        <fullName evidence="4">Uncharacterized protein LOC113492550 isoform X1</fullName>
    </submittedName>
</protein>
<evidence type="ECO:0000313" key="4">
    <source>
        <dbReference type="RefSeq" id="XP_026725845.1"/>
    </source>
</evidence>
<feature type="region of interest" description="Disordered" evidence="1">
    <location>
        <begin position="130"/>
        <end position="162"/>
    </location>
</feature>
<keyword evidence="2" id="KW-0732">Signal</keyword>